<organism evidence="2 3">
    <name type="scientific">Botrytis hyacinthi</name>
    <dbReference type="NCBI Taxonomy" id="278943"/>
    <lineage>
        <taxon>Eukaryota</taxon>
        <taxon>Fungi</taxon>
        <taxon>Dikarya</taxon>
        <taxon>Ascomycota</taxon>
        <taxon>Pezizomycotina</taxon>
        <taxon>Leotiomycetes</taxon>
        <taxon>Helotiales</taxon>
        <taxon>Sclerotiniaceae</taxon>
        <taxon>Botrytis</taxon>
    </lineage>
</organism>
<dbReference type="AlphaFoldDB" id="A0A4Z1GIE7"/>
<evidence type="ECO:0000256" key="1">
    <source>
        <dbReference type="SAM" id="MobiDB-lite"/>
    </source>
</evidence>
<evidence type="ECO:0000313" key="2">
    <source>
        <dbReference type="EMBL" id="TGO34241.1"/>
    </source>
</evidence>
<dbReference type="EMBL" id="PQXK01000206">
    <property type="protein sequence ID" value="TGO34241.1"/>
    <property type="molecule type" value="Genomic_DNA"/>
</dbReference>
<feature type="region of interest" description="Disordered" evidence="1">
    <location>
        <begin position="1"/>
        <end position="41"/>
    </location>
</feature>
<gene>
    <name evidence="2" type="ORF">BHYA_0206g00120</name>
</gene>
<comment type="caution">
    <text evidence="2">The sequence shown here is derived from an EMBL/GenBank/DDBJ whole genome shotgun (WGS) entry which is preliminary data.</text>
</comment>
<sequence>MHAAASSSSAMSHSPASRQLTWSATPSWMGTPSPRRKSGAYRLRSRSGKHMASVGWGCARVSSLVLESERAGLGWAGLGLAPGMFWSRGLGWTGGA</sequence>
<feature type="compositionally biased region" description="Polar residues" evidence="1">
    <location>
        <begin position="18"/>
        <end position="30"/>
    </location>
</feature>
<accession>A0A4Z1GIE7</accession>
<name>A0A4Z1GIE7_9HELO</name>
<reference evidence="2 3" key="1">
    <citation type="submission" date="2017-12" db="EMBL/GenBank/DDBJ databases">
        <title>Comparative genomics of Botrytis spp.</title>
        <authorList>
            <person name="Valero-Jimenez C.A."/>
            <person name="Tapia P."/>
            <person name="Veloso J."/>
            <person name="Silva-Moreno E."/>
            <person name="Staats M."/>
            <person name="Valdes J.H."/>
            <person name="Van Kan J.A.L."/>
        </authorList>
    </citation>
    <scope>NUCLEOTIDE SEQUENCE [LARGE SCALE GENOMIC DNA]</scope>
    <source>
        <strain evidence="2 3">Bh0001</strain>
    </source>
</reference>
<proteinExistence type="predicted"/>
<protein>
    <submittedName>
        <fullName evidence="2">Uncharacterized protein</fullName>
    </submittedName>
</protein>
<keyword evidence="3" id="KW-1185">Reference proteome</keyword>
<dbReference type="Proteomes" id="UP000297814">
    <property type="component" value="Unassembled WGS sequence"/>
</dbReference>
<evidence type="ECO:0000313" key="3">
    <source>
        <dbReference type="Proteomes" id="UP000297814"/>
    </source>
</evidence>
<feature type="compositionally biased region" description="Low complexity" evidence="1">
    <location>
        <begin position="1"/>
        <end position="17"/>
    </location>
</feature>